<accession>A0ACC0HF70</accession>
<organism evidence="1 2">
    <name type="scientific">Camellia lanceoleosa</name>
    <dbReference type="NCBI Taxonomy" id="1840588"/>
    <lineage>
        <taxon>Eukaryota</taxon>
        <taxon>Viridiplantae</taxon>
        <taxon>Streptophyta</taxon>
        <taxon>Embryophyta</taxon>
        <taxon>Tracheophyta</taxon>
        <taxon>Spermatophyta</taxon>
        <taxon>Magnoliopsida</taxon>
        <taxon>eudicotyledons</taxon>
        <taxon>Gunneridae</taxon>
        <taxon>Pentapetalae</taxon>
        <taxon>asterids</taxon>
        <taxon>Ericales</taxon>
        <taxon>Theaceae</taxon>
        <taxon>Camellia</taxon>
    </lineage>
</organism>
<evidence type="ECO:0000313" key="2">
    <source>
        <dbReference type="Proteomes" id="UP001060215"/>
    </source>
</evidence>
<gene>
    <name evidence="1" type="ORF">LOK49_LG06G02417</name>
</gene>
<keyword evidence="2" id="KW-1185">Reference proteome</keyword>
<dbReference type="EMBL" id="CM045762">
    <property type="protein sequence ID" value="KAI8012257.1"/>
    <property type="molecule type" value="Genomic_DNA"/>
</dbReference>
<protein>
    <submittedName>
        <fullName evidence="1">Cysteine-rich receptor-like protein kinase 10</fullName>
    </submittedName>
</protein>
<evidence type="ECO:0000313" key="1">
    <source>
        <dbReference type="EMBL" id="KAI8012257.1"/>
    </source>
</evidence>
<name>A0ACC0HF70_9ERIC</name>
<proteinExistence type="predicted"/>
<dbReference type="Proteomes" id="UP001060215">
    <property type="component" value="Chromosome 5"/>
</dbReference>
<reference evidence="1 2" key="1">
    <citation type="journal article" date="2022" name="Plant J.">
        <title>Chromosome-level genome of Camellia lanceoleosa provides a valuable resource for understanding genome evolution and self-incompatibility.</title>
        <authorList>
            <person name="Gong W."/>
            <person name="Xiao S."/>
            <person name="Wang L."/>
            <person name="Liao Z."/>
            <person name="Chang Y."/>
            <person name="Mo W."/>
            <person name="Hu G."/>
            <person name="Li W."/>
            <person name="Zhao G."/>
            <person name="Zhu H."/>
            <person name="Hu X."/>
            <person name="Ji K."/>
            <person name="Xiang X."/>
            <person name="Song Q."/>
            <person name="Yuan D."/>
            <person name="Jin S."/>
            <person name="Zhang L."/>
        </authorList>
    </citation>
    <scope>NUCLEOTIDE SEQUENCE [LARGE SCALE GENOMIC DNA]</scope>
    <source>
        <strain evidence="1">SQ_2022a</strain>
    </source>
</reference>
<sequence length="603" mass="67624">MQRRSWQNKDRSNSVSKPFLLRQKGKLNDGREIAVKKPLQISEKGKEFALYEMKLLLGCAHHRNIVKFLGFCSHRKEMLLVFEFASNGSLDHLLFDSETGRADALDWKRTYAIIVGVARGLLYLHEQSYSVIVHCDIKPANILIDENWVSKIADFGTASLFSQDQTHANTNEVDGTCGYSAPEYKCGGWVSPKADTYSFGVLVLELISGQKNWLSHSRSSNGQGLRDRANELYKEGRVLEFMDQKLIPSAVLDQVQLCVHIGVMCTAYDPELRPTMGRVYSMLLENHSSSSTLVEEPMRDRSSSASSTARNSENVQSYIPSIPSSSCSSSGNGVQIESEKRPVQATIKEVATATAEEEDEEGIPILMINKEDPIETMGKLCPRKTSARRSREKTPLPPAHMTKQTKEAAKKVAKQQQTVKEAADNKHPTTLNDTEEQPLIRLQKTRWLWIDLCTLSFLFSVLLILIFVDLLYEQIITEIKADKERLAADDAKEDFRQAITKLKSLETSFKKSLNDEGNKSSWREEGFFEEGEEGKYKDQLTNLQDADFMNNWEGIWRKVDVAEDSLLFSKVPLPGLVEQQPATAEEAVDDGDHGGGSVADSNG</sequence>
<comment type="caution">
    <text evidence="1">The sequence shown here is derived from an EMBL/GenBank/DDBJ whole genome shotgun (WGS) entry which is preliminary data.</text>
</comment>